<dbReference type="AlphaFoldDB" id="A0AAE5RZI3"/>
<accession>A0AAE5RZI3</accession>
<evidence type="ECO:0000313" key="4">
    <source>
        <dbReference type="Proteomes" id="UP001277561"/>
    </source>
</evidence>
<evidence type="ECO:0000313" key="2">
    <source>
        <dbReference type="EMBL" id="POO52449.1"/>
    </source>
</evidence>
<gene>
    <name evidence="2" type="ORF">CPJ18_09175</name>
    <name evidence="1" type="ORF">RMS29_18985</name>
</gene>
<evidence type="ECO:0000313" key="1">
    <source>
        <dbReference type="EMBL" id="MDX8331315.1"/>
    </source>
</evidence>
<comment type="caution">
    <text evidence="2">The sequence shown here is derived from an EMBL/GenBank/DDBJ whole genome shotgun (WGS) entry which is preliminary data.</text>
</comment>
<sequence length="62" mass="6996">MLLELLKEKREAIRQIGDDAAATGLKLGIEPSWIVYEKIYADSKSGEEKLAKVTHQKQRAAR</sequence>
<proteinExistence type="predicted"/>
<dbReference type="Proteomes" id="UP000237447">
    <property type="component" value="Unassembled WGS sequence"/>
</dbReference>
<evidence type="ECO:0000313" key="3">
    <source>
        <dbReference type="Proteomes" id="UP000237447"/>
    </source>
</evidence>
<keyword evidence="4" id="KW-1185">Reference proteome</keyword>
<organism evidence="2 3">
    <name type="scientific">Agrobacterium rosae</name>
    <dbReference type="NCBI Taxonomy" id="1972867"/>
    <lineage>
        <taxon>Bacteria</taxon>
        <taxon>Pseudomonadati</taxon>
        <taxon>Pseudomonadota</taxon>
        <taxon>Alphaproteobacteria</taxon>
        <taxon>Hyphomicrobiales</taxon>
        <taxon>Rhizobiaceae</taxon>
        <taxon>Rhizobium/Agrobacterium group</taxon>
        <taxon>Agrobacterium</taxon>
    </lineage>
</organism>
<name>A0AAE5RZI3_9HYPH</name>
<dbReference type="RefSeq" id="WP_103657801.1">
    <property type="nucleotide sequence ID" value="NZ_CP192764.1"/>
</dbReference>
<reference evidence="1 4" key="2">
    <citation type="journal article" date="2023" name="Phytobiomes J">
        <title>Deciphering the key players within the bacterial microbiota associated with aerial crown gall tumors on rhododendron: Insights into the gallobiome.</title>
        <authorList>
            <person name="Kuzmanovic N."/>
            <person name="Nesme J."/>
            <person name="Wolf J."/>
            <person name="Neumann-Schaal M."/>
            <person name="Petersen J."/>
            <person name="Fernandez-Gnecco G."/>
            <person name="Sproeer C."/>
            <person name="Bunk B."/>
            <person name="Overmann J."/>
            <person name="Sorensen S.J."/>
            <person name="Idczak E."/>
            <person name="Smalla K."/>
        </authorList>
    </citation>
    <scope>NUCLEOTIDE SEQUENCE [LARGE SCALE GENOMIC DNA]</scope>
    <source>
        <strain evidence="1">Rho-14.1</strain>
        <strain evidence="4">rho-14.1</strain>
    </source>
</reference>
<dbReference type="GeneID" id="86879508"/>
<reference evidence="2 3" key="1">
    <citation type="journal article" date="2018" name="Syst. Appl. Microbiol.">
        <title>Agrobacterium rosae sp. nov., isolated from galls on different agricultural crops.</title>
        <authorList>
            <person name="Kuzmanovic N."/>
            <person name="Pulawska J."/>
            <person name="Smalla K."/>
            <person name="Nesme X."/>
        </authorList>
    </citation>
    <scope>NUCLEOTIDE SEQUENCE [LARGE SCALE GENOMIC DNA]</scope>
    <source>
        <strain evidence="2 3">NCPPB 1650</strain>
    </source>
</reference>
<dbReference type="Proteomes" id="UP001277561">
    <property type="component" value="Unassembled WGS sequence"/>
</dbReference>
<dbReference type="EMBL" id="JAVRAD010000009">
    <property type="protein sequence ID" value="MDX8331315.1"/>
    <property type="molecule type" value="Genomic_DNA"/>
</dbReference>
<dbReference type="EMBL" id="NXEJ01000004">
    <property type="protein sequence ID" value="POO52449.1"/>
    <property type="molecule type" value="Genomic_DNA"/>
</dbReference>
<protein>
    <submittedName>
        <fullName evidence="2">Uncharacterized protein</fullName>
    </submittedName>
</protein>